<dbReference type="Pfam" id="PF13579">
    <property type="entry name" value="Glyco_trans_4_4"/>
    <property type="match status" value="1"/>
</dbReference>
<dbReference type="InterPro" id="IPR050194">
    <property type="entry name" value="Glycosyltransferase_grp1"/>
</dbReference>
<proteinExistence type="predicted"/>
<organism evidence="2 3">
    <name type="scientific">Yoonia maricola</name>
    <dbReference type="NCBI Taxonomy" id="420999"/>
    <lineage>
        <taxon>Bacteria</taxon>
        <taxon>Pseudomonadati</taxon>
        <taxon>Pseudomonadota</taxon>
        <taxon>Alphaproteobacteria</taxon>
        <taxon>Rhodobacterales</taxon>
        <taxon>Paracoccaceae</taxon>
        <taxon>Yoonia</taxon>
    </lineage>
</organism>
<dbReference type="InterPro" id="IPR028098">
    <property type="entry name" value="Glyco_trans_4-like_N"/>
</dbReference>
<accession>A0A2M8W0D3</accession>
<keyword evidence="3" id="KW-1185">Reference proteome</keyword>
<dbReference type="Pfam" id="PF13692">
    <property type="entry name" value="Glyco_trans_1_4"/>
    <property type="match status" value="1"/>
</dbReference>
<protein>
    <submittedName>
        <fullName evidence="2">Glycosyltransferase involved in cell wall biosynthesis</fullName>
    </submittedName>
</protein>
<evidence type="ECO:0000259" key="1">
    <source>
        <dbReference type="Pfam" id="PF13579"/>
    </source>
</evidence>
<dbReference type="AlphaFoldDB" id="A0A2M8W0D3"/>
<dbReference type="SUPFAM" id="SSF53756">
    <property type="entry name" value="UDP-Glycosyltransferase/glycogen phosphorylase"/>
    <property type="match status" value="1"/>
</dbReference>
<dbReference type="RefSeq" id="WP_100369389.1">
    <property type="nucleotide sequence ID" value="NZ_PGTY01000004.1"/>
</dbReference>
<dbReference type="OrthoDB" id="7527790at2"/>
<feature type="domain" description="Glycosyltransferase subfamily 4-like N-terminal" evidence="1">
    <location>
        <begin position="21"/>
        <end position="164"/>
    </location>
</feature>
<comment type="caution">
    <text evidence="2">The sequence shown here is derived from an EMBL/GenBank/DDBJ whole genome shotgun (WGS) entry which is preliminary data.</text>
</comment>
<sequence length="372" mass="41353">MTRKTIAIGSNTSHYVWQARKNLIKTIQNDGHDVVVVAPTDAYTKRFAEMGVAYAELPMRMNKNPISDFLIYRRFLKTFRAVQPDIYLGFTIKPNIYGSLAAHRLRIPTINNIAGLGALFGSAGLVARLAKALYRIALRRAALIFFQNPDDLRLFTTSGVVRHKHYDLLPGSGVDLTKFAYAPLPVDTQTKPLRFLLIGRMLWDKGVGEFVQAARNIRQTHGNVQFCLLGGLDNDNPGAISRAQMDEWVRDGDITYLGYSDNVKQEIVNADCIVLPSAYPEGTPRTLLEASAVGRPIIATDAPGCRETIDDGVNGYLCKLRDAADLQVKLEKIIGLSPQARRAMGHAGRVKMEHEFDEAIVIGKYIDKIRIL</sequence>
<dbReference type="Proteomes" id="UP000228531">
    <property type="component" value="Unassembled WGS sequence"/>
</dbReference>
<name>A0A2M8W0D3_9RHOB</name>
<gene>
    <name evidence="2" type="ORF">BC777_3442</name>
</gene>
<evidence type="ECO:0000313" key="3">
    <source>
        <dbReference type="Proteomes" id="UP000228531"/>
    </source>
</evidence>
<dbReference type="GO" id="GO:0016757">
    <property type="term" value="F:glycosyltransferase activity"/>
    <property type="evidence" value="ECO:0007669"/>
    <property type="project" value="TreeGrafter"/>
</dbReference>
<dbReference type="CDD" id="cd03808">
    <property type="entry name" value="GT4_CapM-like"/>
    <property type="match status" value="1"/>
</dbReference>
<dbReference type="PANTHER" id="PTHR45947:SF3">
    <property type="entry name" value="SULFOQUINOVOSYL TRANSFERASE SQD2"/>
    <property type="match status" value="1"/>
</dbReference>
<dbReference type="Gene3D" id="3.40.50.2000">
    <property type="entry name" value="Glycogen Phosphorylase B"/>
    <property type="match status" value="2"/>
</dbReference>
<keyword evidence="2" id="KW-0808">Transferase</keyword>
<dbReference type="EMBL" id="PGTY01000004">
    <property type="protein sequence ID" value="PJI84384.1"/>
    <property type="molecule type" value="Genomic_DNA"/>
</dbReference>
<dbReference type="PANTHER" id="PTHR45947">
    <property type="entry name" value="SULFOQUINOVOSYL TRANSFERASE SQD2"/>
    <property type="match status" value="1"/>
</dbReference>
<evidence type="ECO:0000313" key="2">
    <source>
        <dbReference type="EMBL" id="PJI84384.1"/>
    </source>
</evidence>
<reference evidence="2 3" key="1">
    <citation type="submission" date="2017-11" db="EMBL/GenBank/DDBJ databases">
        <title>Genomic Encyclopedia of Archaeal and Bacterial Type Strains, Phase II (KMG-II): From Individual Species to Whole Genera.</title>
        <authorList>
            <person name="Goeker M."/>
        </authorList>
    </citation>
    <scope>NUCLEOTIDE SEQUENCE [LARGE SCALE GENOMIC DNA]</scope>
    <source>
        <strain evidence="2 3">DSM 29128</strain>
    </source>
</reference>